<feature type="domain" description="Tyrosine specific protein phosphatases" evidence="2">
    <location>
        <begin position="1"/>
        <end position="62"/>
    </location>
</feature>
<name>A0AA36CJ89_9BILA</name>
<protein>
    <submittedName>
        <fullName evidence="3">Uncharacterized protein</fullName>
    </submittedName>
</protein>
<feature type="domain" description="Tyrosine-protein phosphatase" evidence="1">
    <location>
        <begin position="1"/>
        <end position="71"/>
    </location>
</feature>
<evidence type="ECO:0000259" key="1">
    <source>
        <dbReference type="PROSITE" id="PS50055"/>
    </source>
</evidence>
<accession>A0AA36CJ89</accession>
<evidence type="ECO:0000259" key="2">
    <source>
        <dbReference type="PROSITE" id="PS50056"/>
    </source>
</evidence>
<dbReference type="InterPro" id="IPR000242">
    <property type="entry name" value="PTP_cat"/>
</dbReference>
<dbReference type="GO" id="GO:0004725">
    <property type="term" value="F:protein tyrosine phosphatase activity"/>
    <property type="evidence" value="ECO:0007669"/>
    <property type="project" value="InterPro"/>
</dbReference>
<dbReference type="SMART" id="SM00404">
    <property type="entry name" value="PTPc_motif"/>
    <property type="match status" value="1"/>
</dbReference>
<evidence type="ECO:0000313" key="4">
    <source>
        <dbReference type="Proteomes" id="UP001177023"/>
    </source>
</evidence>
<reference evidence="3" key="1">
    <citation type="submission" date="2023-06" db="EMBL/GenBank/DDBJ databases">
        <authorList>
            <person name="Delattre M."/>
        </authorList>
    </citation>
    <scope>NUCLEOTIDE SEQUENCE</scope>
    <source>
        <strain evidence="3">AF72</strain>
    </source>
</reference>
<feature type="non-terminal residue" evidence="3">
    <location>
        <position position="1"/>
    </location>
</feature>
<dbReference type="Pfam" id="PF00102">
    <property type="entry name" value="Y_phosphatase"/>
    <property type="match status" value="1"/>
</dbReference>
<dbReference type="AlphaFoldDB" id="A0AA36CJ89"/>
<dbReference type="PROSITE" id="PS00383">
    <property type="entry name" value="TYR_PHOSPHATASE_1"/>
    <property type="match status" value="1"/>
</dbReference>
<dbReference type="InterPro" id="IPR003595">
    <property type="entry name" value="Tyr_Pase_cat"/>
</dbReference>
<dbReference type="EMBL" id="CATQJA010002060">
    <property type="protein sequence ID" value="CAJ0569568.1"/>
    <property type="molecule type" value="Genomic_DNA"/>
</dbReference>
<evidence type="ECO:0000313" key="3">
    <source>
        <dbReference type="EMBL" id="CAJ0569568.1"/>
    </source>
</evidence>
<dbReference type="SUPFAM" id="SSF52799">
    <property type="entry name" value="(Phosphotyrosine protein) phosphatases II"/>
    <property type="match status" value="1"/>
</dbReference>
<comment type="caution">
    <text evidence="3">The sequence shown here is derived from an EMBL/GenBank/DDBJ whole genome shotgun (WGS) entry which is preliminary data.</text>
</comment>
<dbReference type="Gene3D" id="3.90.190.10">
    <property type="entry name" value="Protein tyrosine phosphatase superfamily"/>
    <property type="match status" value="1"/>
</dbReference>
<dbReference type="InterPro" id="IPR052782">
    <property type="entry name" value="Oocyte-zygote_transition_reg"/>
</dbReference>
<dbReference type="PANTHER" id="PTHR46163">
    <property type="entry name" value="TYROSINE-PROTEIN PHOSPHATASE-RELATED"/>
    <property type="match status" value="1"/>
</dbReference>
<dbReference type="InterPro" id="IPR000387">
    <property type="entry name" value="Tyr_Pase_dom"/>
</dbReference>
<dbReference type="PRINTS" id="PR00700">
    <property type="entry name" value="PRTYPHPHTASE"/>
</dbReference>
<dbReference type="PROSITE" id="PS50056">
    <property type="entry name" value="TYR_PHOSPHATASE_2"/>
    <property type="match status" value="1"/>
</dbReference>
<dbReference type="InterPro" id="IPR029021">
    <property type="entry name" value="Prot-tyrosine_phosphatase-like"/>
</dbReference>
<proteinExistence type="predicted"/>
<dbReference type="Proteomes" id="UP001177023">
    <property type="component" value="Unassembled WGS sequence"/>
</dbReference>
<sequence>MEAGTGTVVVHCSAGVGRTGTYIAIEMAIQKLLKGKEVSIVEIFKDLRNCRPSCVQNTAQYLYIYSSVLEFILVRFAIPAFLT</sequence>
<organism evidence="3 4">
    <name type="scientific">Mesorhabditis spiculigera</name>
    <dbReference type="NCBI Taxonomy" id="96644"/>
    <lineage>
        <taxon>Eukaryota</taxon>
        <taxon>Metazoa</taxon>
        <taxon>Ecdysozoa</taxon>
        <taxon>Nematoda</taxon>
        <taxon>Chromadorea</taxon>
        <taxon>Rhabditida</taxon>
        <taxon>Rhabditina</taxon>
        <taxon>Rhabditomorpha</taxon>
        <taxon>Rhabditoidea</taxon>
        <taxon>Rhabditidae</taxon>
        <taxon>Mesorhabditinae</taxon>
        <taxon>Mesorhabditis</taxon>
    </lineage>
</organism>
<dbReference type="PROSITE" id="PS50055">
    <property type="entry name" value="TYR_PHOSPHATASE_PTP"/>
    <property type="match status" value="1"/>
</dbReference>
<gene>
    <name evidence="3" type="ORF">MSPICULIGERA_LOCUS8044</name>
</gene>
<dbReference type="InterPro" id="IPR016130">
    <property type="entry name" value="Tyr_Pase_AS"/>
</dbReference>
<keyword evidence="4" id="KW-1185">Reference proteome</keyword>